<dbReference type="GeneID" id="20667356"/>
<protein>
    <submittedName>
        <fullName evidence="2">Uncharacterized protein</fullName>
    </submittedName>
</protein>
<sequence>MLARTHARSETRGRHTPVSRGKGDSAAPTDPSTSGSHSPRLTAARRSPRPRSFQATLEPRLLADSPTPDATGDAHQGTSNASQARRNPIATARVRMMPARWCRYRSASHGVAKRDADGRRFEEARAARVHGSRWVGAEYVWGSIWGRRWRWLWYGVDGSLSDDARRANLAQETRRRNAWGIGNLTGRYRARAYIQVTHGCTRTIRNGGRSAGTSNFEAGLAWPAHCASVPACAARRANGCLLRLSAGLVFARGLGYPGSRLRLRCPDAVIASLRLRGCRKIHTDAFGRIRTCGRGPRQRMPGAERWDFSLIIAGFIAGSEGASPTPGSEAIAAMAALMLMRPRTYARAHLSRAKVKTETKAGRRGHALPGEDPSRTSGRSTGSWNFGVPGAEGFGGPRCTRGRRAIVRSAIDACVQALRDTICHPCLENSRLEKRAGAKNRSRSEPHLVHASALLFCLGPLHMLRTSRLRVRSKPMDYGVLAGAGALIRASSAGSTTCDGYIMGMHVCVGRLRCVEEAAASPGSASASSSPPPRVRSCYNGAAVLYRERATARRCSEFALLGVSSYALLPTGSTGSVGNEPAAFFRETASSHPIVLDAFSRDRSVSDPSGARASAPCQRVEMIINRQHLRAPTEGNVEASFEDLQDRKCAIPPGPDASLTRVPDRPFSERHLTSLVSDLCRDLGPRIPSTSPSVVPRKKYVPFAVVTTGSRAPEVLERRALCAGTFFSIAGVLLEGARMLSDRTSGDIVF</sequence>
<gene>
    <name evidence="2" type="ORF">HETIRDRAFT_150244</name>
</gene>
<evidence type="ECO:0000313" key="3">
    <source>
        <dbReference type="Proteomes" id="UP000030671"/>
    </source>
</evidence>
<dbReference type="EMBL" id="KI925455">
    <property type="protein sequence ID" value="ETW85375.1"/>
    <property type="molecule type" value="Genomic_DNA"/>
</dbReference>
<accession>W4KJ89</accession>
<evidence type="ECO:0000256" key="1">
    <source>
        <dbReference type="SAM" id="MobiDB-lite"/>
    </source>
</evidence>
<feature type="compositionally biased region" description="Polar residues" evidence="1">
    <location>
        <begin position="76"/>
        <end position="85"/>
    </location>
</feature>
<feature type="region of interest" description="Disordered" evidence="1">
    <location>
        <begin position="1"/>
        <end position="88"/>
    </location>
</feature>
<dbReference type="RefSeq" id="XP_009542239.1">
    <property type="nucleotide sequence ID" value="XM_009543944.1"/>
</dbReference>
<dbReference type="AlphaFoldDB" id="W4KJ89"/>
<feature type="compositionally biased region" description="Polar residues" evidence="1">
    <location>
        <begin position="375"/>
        <end position="384"/>
    </location>
</feature>
<proteinExistence type="predicted"/>
<keyword evidence="3" id="KW-1185">Reference proteome</keyword>
<dbReference type="KEGG" id="hir:HETIRDRAFT_150244"/>
<dbReference type="Proteomes" id="UP000030671">
    <property type="component" value="Unassembled WGS sequence"/>
</dbReference>
<name>W4KJ89_HETIT</name>
<dbReference type="InParanoid" id="W4KJ89"/>
<evidence type="ECO:0000313" key="2">
    <source>
        <dbReference type="EMBL" id="ETW85375.1"/>
    </source>
</evidence>
<organism evidence="2 3">
    <name type="scientific">Heterobasidion irregulare (strain TC 32-1)</name>
    <dbReference type="NCBI Taxonomy" id="747525"/>
    <lineage>
        <taxon>Eukaryota</taxon>
        <taxon>Fungi</taxon>
        <taxon>Dikarya</taxon>
        <taxon>Basidiomycota</taxon>
        <taxon>Agaricomycotina</taxon>
        <taxon>Agaricomycetes</taxon>
        <taxon>Russulales</taxon>
        <taxon>Bondarzewiaceae</taxon>
        <taxon>Heterobasidion</taxon>
        <taxon>Heterobasidion annosum species complex</taxon>
    </lineage>
</organism>
<dbReference type="HOGENOM" id="CLU_370902_0_0_1"/>
<reference evidence="2 3" key="1">
    <citation type="journal article" date="2012" name="New Phytol.">
        <title>Insight into trade-off between wood decay and parasitism from the genome of a fungal forest pathogen.</title>
        <authorList>
            <person name="Olson A."/>
            <person name="Aerts A."/>
            <person name="Asiegbu F."/>
            <person name="Belbahri L."/>
            <person name="Bouzid O."/>
            <person name="Broberg A."/>
            <person name="Canback B."/>
            <person name="Coutinho P.M."/>
            <person name="Cullen D."/>
            <person name="Dalman K."/>
            <person name="Deflorio G."/>
            <person name="van Diepen L.T."/>
            <person name="Dunand C."/>
            <person name="Duplessis S."/>
            <person name="Durling M."/>
            <person name="Gonthier P."/>
            <person name="Grimwood J."/>
            <person name="Fossdal C.G."/>
            <person name="Hansson D."/>
            <person name="Henrissat B."/>
            <person name="Hietala A."/>
            <person name="Himmelstrand K."/>
            <person name="Hoffmeister D."/>
            <person name="Hogberg N."/>
            <person name="James T.Y."/>
            <person name="Karlsson M."/>
            <person name="Kohler A."/>
            <person name="Kues U."/>
            <person name="Lee Y.H."/>
            <person name="Lin Y.C."/>
            <person name="Lind M."/>
            <person name="Lindquist E."/>
            <person name="Lombard V."/>
            <person name="Lucas S."/>
            <person name="Lunden K."/>
            <person name="Morin E."/>
            <person name="Murat C."/>
            <person name="Park J."/>
            <person name="Raffaello T."/>
            <person name="Rouze P."/>
            <person name="Salamov A."/>
            <person name="Schmutz J."/>
            <person name="Solheim H."/>
            <person name="Stahlberg J."/>
            <person name="Velez H."/>
            <person name="de Vries R.P."/>
            <person name="Wiebenga A."/>
            <person name="Woodward S."/>
            <person name="Yakovlev I."/>
            <person name="Garbelotto M."/>
            <person name="Martin F."/>
            <person name="Grigoriev I.V."/>
            <person name="Stenlid J."/>
        </authorList>
    </citation>
    <scope>NUCLEOTIDE SEQUENCE [LARGE SCALE GENOMIC DNA]</scope>
    <source>
        <strain evidence="2 3">TC 32-1</strain>
    </source>
</reference>
<feature type="compositionally biased region" description="Polar residues" evidence="1">
    <location>
        <begin position="30"/>
        <end position="39"/>
    </location>
</feature>
<feature type="region of interest" description="Disordered" evidence="1">
    <location>
        <begin position="350"/>
        <end position="387"/>
    </location>
</feature>